<keyword evidence="2" id="KW-1185">Reference proteome</keyword>
<name>A0ABT4UTU2_9PSEU</name>
<dbReference type="Proteomes" id="UP001210380">
    <property type="component" value="Unassembled WGS sequence"/>
</dbReference>
<sequence length="148" mass="15829">MLRLRRFFERFRPAGTPGAAARRGVPADRVAELAAELAPVFELLADTEAEAERIRAAGRQEAELVRQRAREQADAIVADSGMRAAEARAAVVSEAYRQSAAESVRTAASADRAADELKALARERMPAMADRAVAVALTALGESPETTP</sequence>
<dbReference type="RefSeq" id="WP_270947718.1">
    <property type="nucleotide sequence ID" value="NZ_JAQGLA010000007.1"/>
</dbReference>
<proteinExistence type="predicted"/>
<protein>
    <recommendedName>
        <fullName evidence="3">ATPase</fullName>
    </recommendedName>
</protein>
<reference evidence="1 2" key="1">
    <citation type="submission" date="2022-11" db="EMBL/GenBank/DDBJ databases">
        <title>Draft genome sequence of Saccharopolyspora sp. WRP15-2 isolated from rhizosphere soils of wild rice in Thailand.</title>
        <authorList>
            <person name="Duangmal K."/>
            <person name="Kammanee S."/>
            <person name="Muangham S."/>
        </authorList>
    </citation>
    <scope>NUCLEOTIDE SEQUENCE [LARGE SCALE GENOMIC DNA]</scope>
    <source>
        <strain evidence="1 2">WRP15-2</strain>
    </source>
</reference>
<comment type="caution">
    <text evidence="1">The sequence shown here is derived from an EMBL/GenBank/DDBJ whole genome shotgun (WGS) entry which is preliminary data.</text>
</comment>
<gene>
    <name evidence="1" type="ORF">OU415_06810</name>
</gene>
<evidence type="ECO:0000313" key="2">
    <source>
        <dbReference type="Proteomes" id="UP001210380"/>
    </source>
</evidence>
<dbReference type="EMBL" id="JAQGLA010000007">
    <property type="protein sequence ID" value="MDA3625138.1"/>
    <property type="molecule type" value="Genomic_DNA"/>
</dbReference>
<evidence type="ECO:0000313" key="1">
    <source>
        <dbReference type="EMBL" id="MDA3625138.1"/>
    </source>
</evidence>
<organism evidence="1 2">
    <name type="scientific">Saccharopolyspora oryzae</name>
    <dbReference type="NCBI Taxonomy" id="2997343"/>
    <lineage>
        <taxon>Bacteria</taxon>
        <taxon>Bacillati</taxon>
        <taxon>Actinomycetota</taxon>
        <taxon>Actinomycetes</taxon>
        <taxon>Pseudonocardiales</taxon>
        <taxon>Pseudonocardiaceae</taxon>
        <taxon>Saccharopolyspora</taxon>
    </lineage>
</organism>
<evidence type="ECO:0008006" key="3">
    <source>
        <dbReference type="Google" id="ProtNLM"/>
    </source>
</evidence>
<accession>A0ABT4UTU2</accession>